<proteinExistence type="predicted"/>
<gene>
    <name evidence="1" type="ORF">K1T71_013388</name>
</gene>
<comment type="caution">
    <text evidence="1">The sequence shown here is derived from an EMBL/GenBank/DDBJ whole genome shotgun (WGS) entry which is preliminary data.</text>
</comment>
<protein>
    <submittedName>
        <fullName evidence="1">Uncharacterized protein</fullName>
    </submittedName>
</protein>
<evidence type="ECO:0000313" key="1">
    <source>
        <dbReference type="EMBL" id="KAJ0171189.1"/>
    </source>
</evidence>
<name>A0ACC1CIC5_9NEOP</name>
<dbReference type="EMBL" id="CM034411">
    <property type="protein sequence ID" value="KAJ0171189.1"/>
    <property type="molecule type" value="Genomic_DNA"/>
</dbReference>
<accession>A0ACC1CIC5</accession>
<organism evidence="1 2">
    <name type="scientific">Dendrolimus kikuchii</name>
    <dbReference type="NCBI Taxonomy" id="765133"/>
    <lineage>
        <taxon>Eukaryota</taxon>
        <taxon>Metazoa</taxon>
        <taxon>Ecdysozoa</taxon>
        <taxon>Arthropoda</taxon>
        <taxon>Hexapoda</taxon>
        <taxon>Insecta</taxon>
        <taxon>Pterygota</taxon>
        <taxon>Neoptera</taxon>
        <taxon>Endopterygota</taxon>
        <taxon>Lepidoptera</taxon>
        <taxon>Glossata</taxon>
        <taxon>Ditrysia</taxon>
        <taxon>Bombycoidea</taxon>
        <taxon>Lasiocampidae</taxon>
        <taxon>Dendrolimus</taxon>
    </lineage>
</organism>
<keyword evidence="2" id="KW-1185">Reference proteome</keyword>
<evidence type="ECO:0000313" key="2">
    <source>
        <dbReference type="Proteomes" id="UP000824533"/>
    </source>
</evidence>
<sequence>MKIKALGIYGSKVWCGEDLSNLDIGLLQGTGLLPNVGAIFHIESTEADLNNCDIYTNHLNLRGTVPHERINLTAVTQLHREPLVMNAALDFSFSVRSVKPTVSSVQPDRSDGQTGFSKTPFKIEITIAKFQNWMDFMCRALVIVVRHKVARVGMKLQRQTLVSGDTSEDEIGHSYLSTLVSVAKIMEQNLPF</sequence>
<dbReference type="Proteomes" id="UP000824533">
    <property type="component" value="Linkage Group LG25"/>
</dbReference>
<reference evidence="1 2" key="1">
    <citation type="journal article" date="2021" name="Front. Genet.">
        <title>Chromosome-Level Genome Assembly Reveals Significant Gene Expansion in the Toll and IMD Signaling Pathways of Dendrolimus kikuchii.</title>
        <authorList>
            <person name="Zhou J."/>
            <person name="Wu P."/>
            <person name="Xiong Z."/>
            <person name="Liu N."/>
            <person name="Zhao N."/>
            <person name="Ji M."/>
            <person name="Qiu Y."/>
            <person name="Yang B."/>
        </authorList>
    </citation>
    <scope>NUCLEOTIDE SEQUENCE [LARGE SCALE GENOMIC DNA]</scope>
    <source>
        <strain evidence="1">Ann1</strain>
    </source>
</reference>